<dbReference type="Gene3D" id="3.50.50.60">
    <property type="entry name" value="FAD/NAD(P)-binding domain"/>
    <property type="match status" value="1"/>
</dbReference>
<organism evidence="2 3">
    <name type="scientific">Chitiniphilus purpureus</name>
    <dbReference type="NCBI Taxonomy" id="2981137"/>
    <lineage>
        <taxon>Bacteria</taxon>
        <taxon>Pseudomonadati</taxon>
        <taxon>Pseudomonadota</taxon>
        <taxon>Betaproteobacteria</taxon>
        <taxon>Neisseriales</taxon>
        <taxon>Chitinibacteraceae</taxon>
        <taxon>Chitiniphilus</taxon>
    </lineage>
</organism>
<dbReference type="PANTHER" id="PTHR43747:SF1">
    <property type="entry name" value="SLR1998 PROTEIN"/>
    <property type="match status" value="1"/>
</dbReference>
<dbReference type="EMBL" id="CP106753">
    <property type="protein sequence ID" value="UXY14855.1"/>
    <property type="molecule type" value="Genomic_DNA"/>
</dbReference>
<gene>
    <name evidence="2" type="ORF">N8I74_16275</name>
</gene>
<sequence length="378" mass="40149">MTSVDVAIAGGGPAGAAAAIVLARAGLRVLLAEARAGAALMAPRIGEGLPPSARPLLQELGVLDAVQADGHRTSPGTLACWGAASPHANDFLYQLHGTGWQLDRVRFDARLRETAAAAGARLIAPARLHLRQAADGSSPHLLDMQAGGTPVRTVQAQWLIDASGRNATLARALGAVRIRHDRLLAFHQRLASATAIDRDGRTWVEAVEEGWWYSVLLPSGERLIALLCDADADRRRALLGGGLWQALAGAPHLHRWCHAHGYRPIGRACGADACSQMLDRAAGRRWLAAGDAALAFDPLSSKGIATALYGGMQAAHALLAALAGDIEAPARFGTHLHHIHAIYRQQLTQFYALETRWPDSAFWSPRRNTTAAVTTSMA</sequence>
<protein>
    <submittedName>
        <fullName evidence="2">FAD-dependent monooxygenase</fullName>
    </submittedName>
</protein>
<dbReference type="InterPro" id="IPR050816">
    <property type="entry name" value="Flavin-dep_Halogenase_NPB"/>
</dbReference>
<dbReference type="Pfam" id="PF01494">
    <property type="entry name" value="FAD_binding_3"/>
    <property type="match status" value="1"/>
</dbReference>
<keyword evidence="2" id="KW-0503">Monooxygenase</keyword>
<dbReference type="SUPFAM" id="SSF51905">
    <property type="entry name" value="FAD/NAD(P)-binding domain"/>
    <property type="match status" value="1"/>
</dbReference>
<dbReference type="InterPro" id="IPR002938">
    <property type="entry name" value="FAD-bd"/>
</dbReference>
<feature type="domain" description="FAD-binding" evidence="1">
    <location>
        <begin position="4"/>
        <end position="325"/>
    </location>
</feature>
<dbReference type="GO" id="GO:0004497">
    <property type="term" value="F:monooxygenase activity"/>
    <property type="evidence" value="ECO:0007669"/>
    <property type="project" value="UniProtKB-KW"/>
</dbReference>
<dbReference type="PRINTS" id="PR00420">
    <property type="entry name" value="RNGMNOXGNASE"/>
</dbReference>
<proteinExistence type="predicted"/>
<keyword evidence="2" id="KW-0560">Oxidoreductase</keyword>
<evidence type="ECO:0000313" key="2">
    <source>
        <dbReference type="EMBL" id="UXY14855.1"/>
    </source>
</evidence>
<dbReference type="InterPro" id="IPR036188">
    <property type="entry name" value="FAD/NAD-bd_sf"/>
</dbReference>
<dbReference type="Proteomes" id="UP001061302">
    <property type="component" value="Chromosome"/>
</dbReference>
<accession>A0ABY6DKG7</accession>
<dbReference type="Gene3D" id="3.30.9.100">
    <property type="match status" value="1"/>
</dbReference>
<name>A0ABY6DKG7_9NEIS</name>
<keyword evidence="3" id="KW-1185">Reference proteome</keyword>
<evidence type="ECO:0000313" key="3">
    <source>
        <dbReference type="Proteomes" id="UP001061302"/>
    </source>
</evidence>
<reference evidence="2" key="1">
    <citation type="submission" date="2022-10" db="EMBL/GenBank/DDBJ databases">
        <title>Chitiniphilus purpureus sp. nov., a novel chitin-degrading bacterium isolated from crawfish pond sediment.</title>
        <authorList>
            <person name="Li K."/>
        </authorList>
    </citation>
    <scope>NUCLEOTIDE SEQUENCE</scope>
    <source>
        <strain evidence="2">CD1</strain>
    </source>
</reference>
<dbReference type="PANTHER" id="PTHR43747">
    <property type="entry name" value="FAD-BINDING PROTEIN"/>
    <property type="match status" value="1"/>
</dbReference>
<dbReference type="RefSeq" id="WP_263124178.1">
    <property type="nucleotide sequence ID" value="NZ_CP106753.1"/>
</dbReference>
<evidence type="ECO:0000259" key="1">
    <source>
        <dbReference type="Pfam" id="PF01494"/>
    </source>
</evidence>